<dbReference type="PRINTS" id="PR00080">
    <property type="entry name" value="SDRFAMILY"/>
</dbReference>
<evidence type="ECO:0000259" key="4">
    <source>
        <dbReference type="SMART" id="SM00822"/>
    </source>
</evidence>
<dbReference type="PANTHER" id="PTHR43658">
    <property type="entry name" value="SHORT-CHAIN DEHYDROGENASE/REDUCTASE"/>
    <property type="match status" value="1"/>
</dbReference>
<dbReference type="EMBL" id="BMXA01000001">
    <property type="protein sequence ID" value="GGZ98148.1"/>
    <property type="molecule type" value="Genomic_DNA"/>
</dbReference>
<comment type="caution">
    <text evidence="5">The sequence shown here is derived from an EMBL/GenBank/DDBJ whole genome shotgun (WGS) entry which is preliminary data.</text>
</comment>
<organism evidence="5 6">
    <name type="scientific">Arenicella chitinivorans</name>
    <dbReference type="NCBI Taxonomy" id="1329800"/>
    <lineage>
        <taxon>Bacteria</taxon>
        <taxon>Pseudomonadati</taxon>
        <taxon>Pseudomonadota</taxon>
        <taxon>Gammaproteobacteria</taxon>
        <taxon>Arenicellales</taxon>
        <taxon>Arenicellaceae</taxon>
        <taxon>Arenicella</taxon>
    </lineage>
</organism>
<comment type="similarity">
    <text evidence="1 3">Belongs to the short-chain dehydrogenases/reductases (SDR) family.</text>
</comment>
<evidence type="ECO:0000256" key="1">
    <source>
        <dbReference type="ARBA" id="ARBA00006484"/>
    </source>
</evidence>
<dbReference type="InterPro" id="IPR020904">
    <property type="entry name" value="Sc_DH/Rdtase_CS"/>
</dbReference>
<dbReference type="AlphaFoldDB" id="A0A918RIC8"/>
<name>A0A918RIC8_9GAMM</name>
<dbReference type="Pfam" id="PF00106">
    <property type="entry name" value="adh_short"/>
    <property type="match status" value="1"/>
</dbReference>
<gene>
    <name evidence="5" type="ORF">GCM10008090_03170</name>
</gene>
<dbReference type="InterPro" id="IPR002347">
    <property type="entry name" value="SDR_fam"/>
</dbReference>
<dbReference type="PANTHER" id="PTHR43658:SF8">
    <property type="entry name" value="17-BETA-HYDROXYSTEROID DEHYDROGENASE 14-RELATED"/>
    <property type="match status" value="1"/>
</dbReference>
<dbReference type="PRINTS" id="PR00081">
    <property type="entry name" value="GDHRDH"/>
</dbReference>
<dbReference type="Proteomes" id="UP000614811">
    <property type="component" value="Unassembled WGS sequence"/>
</dbReference>
<dbReference type="RefSeq" id="WP_189398253.1">
    <property type="nucleotide sequence ID" value="NZ_BMXA01000001.1"/>
</dbReference>
<keyword evidence="6" id="KW-1185">Reference proteome</keyword>
<reference evidence="5" key="2">
    <citation type="submission" date="2020-09" db="EMBL/GenBank/DDBJ databases">
        <authorList>
            <person name="Sun Q."/>
            <person name="Kim S."/>
        </authorList>
    </citation>
    <scope>NUCLEOTIDE SEQUENCE</scope>
    <source>
        <strain evidence="5">KCTC 12711</strain>
    </source>
</reference>
<evidence type="ECO:0000256" key="2">
    <source>
        <dbReference type="ARBA" id="ARBA00023002"/>
    </source>
</evidence>
<dbReference type="PROSITE" id="PS00061">
    <property type="entry name" value="ADH_SHORT"/>
    <property type="match status" value="1"/>
</dbReference>
<dbReference type="PROSITE" id="PS51257">
    <property type="entry name" value="PROKAR_LIPOPROTEIN"/>
    <property type="match status" value="1"/>
</dbReference>
<feature type="domain" description="Ketoreductase" evidence="4">
    <location>
        <begin position="6"/>
        <end position="188"/>
    </location>
</feature>
<evidence type="ECO:0000313" key="5">
    <source>
        <dbReference type="EMBL" id="GGZ98148.1"/>
    </source>
</evidence>
<dbReference type="SUPFAM" id="SSF51735">
    <property type="entry name" value="NAD(P)-binding Rossmann-fold domains"/>
    <property type="match status" value="1"/>
</dbReference>
<proteinExistence type="inferred from homology"/>
<evidence type="ECO:0000313" key="6">
    <source>
        <dbReference type="Proteomes" id="UP000614811"/>
    </source>
</evidence>
<dbReference type="Gene3D" id="3.40.50.720">
    <property type="entry name" value="NAD(P)-binding Rossmann-like Domain"/>
    <property type="match status" value="1"/>
</dbReference>
<protein>
    <submittedName>
        <fullName evidence="5">3-oxoacyl-ACP reductase</fullName>
    </submittedName>
</protein>
<reference evidence="5" key="1">
    <citation type="journal article" date="2014" name="Int. J. Syst. Evol. Microbiol.">
        <title>Complete genome sequence of Corynebacterium casei LMG S-19264T (=DSM 44701T), isolated from a smear-ripened cheese.</title>
        <authorList>
            <consortium name="US DOE Joint Genome Institute (JGI-PGF)"/>
            <person name="Walter F."/>
            <person name="Albersmeier A."/>
            <person name="Kalinowski J."/>
            <person name="Ruckert C."/>
        </authorList>
    </citation>
    <scope>NUCLEOTIDE SEQUENCE</scope>
    <source>
        <strain evidence="5">KCTC 12711</strain>
    </source>
</reference>
<dbReference type="InterPro" id="IPR036291">
    <property type="entry name" value="NAD(P)-bd_dom_sf"/>
</dbReference>
<dbReference type="InterPro" id="IPR057326">
    <property type="entry name" value="KR_dom"/>
</dbReference>
<accession>A0A918RIC8</accession>
<evidence type="ECO:0000256" key="3">
    <source>
        <dbReference type="RuleBase" id="RU000363"/>
    </source>
</evidence>
<dbReference type="FunFam" id="3.40.50.720:FF:000173">
    <property type="entry name" value="3-oxoacyl-[acyl-carrier protein] reductase"/>
    <property type="match status" value="1"/>
</dbReference>
<sequence length="251" mass="26400">MNITDKVVVITGGASGLGGACVDWFVRHGAKVAVLDRRIPDPTADPQIVYLEADVTQADSVAAVMDKIAEQLGEIRVCINCAGIAPAGKTVGRDGALALDKFRQVIDVNLIGSFNVLRLAAEKMLALEPLDADGARGVIINTASVAAFEGQIGQAAYAASKGGVAAMTLPIARDLGPRGVRVNTIAPGVFETPMMAGLNEEFVKPLEQAVQFPKRLGRAEEFAKLAAHIVDNDYLNGEVIRLDGGIRMGPR</sequence>
<dbReference type="SMART" id="SM00822">
    <property type="entry name" value="PKS_KR"/>
    <property type="match status" value="1"/>
</dbReference>
<dbReference type="GO" id="GO:0016491">
    <property type="term" value="F:oxidoreductase activity"/>
    <property type="evidence" value="ECO:0007669"/>
    <property type="project" value="UniProtKB-KW"/>
</dbReference>
<keyword evidence="2" id="KW-0560">Oxidoreductase</keyword>